<dbReference type="STRING" id="469381.Dpep_0392"/>
<keyword evidence="2" id="KW-1185">Reference proteome</keyword>
<organism evidence="1 2">
    <name type="scientific">Dethiosulfovibrio peptidovorans DSM 11002</name>
    <dbReference type="NCBI Taxonomy" id="469381"/>
    <lineage>
        <taxon>Bacteria</taxon>
        <taxon>Thermotogati</taxon>
        <taxon>Synergistota</taxon>
        <taxon>Synergistia</taxon>
        <taxon>Synergistales</taxon>
        <taxon>Dethiosulfovibrionaceae</taxon>
        <taxon>Dethiosulfovibrio</taxon>
    </lineage>
</organism>
<evidence type="ECO:0000313" key="1">
    <source>
        <dbReference type="EMBL" id="EFC90424.1"/>
    </source>
</evidence>
<dbReference type="AlphaFoldDB" id="D2Z495"/>
<evidence type="ECO:0000313" key="2">
    <source>
        <dbReference type="Proteomes" id="UP000006427"/>
    </source>
</evidence>
<accession>D2Z495</accession>
<comment type="caution">
    <text evidence="1">The sequence shown here is derived from an EMBL/GenBank/DDBJ whole genome shotgun (WGS) entry which is preliminary data.</text>
</comment>
<dbReference type="RefSeq" id="WP_005659121.1">
    <property type="nucleotide sequence ID" value="NZ_ABTR02000001.1"/>
</dbReference>
<name>D2Z495_9BACT</name>
<sequence length="156" mass="17358">MACSADRRIKALAGLIQLVSTEEVTGIKALEGKVTEPDWVELVEALKGTPEKLPVQAPRGLTEAERLVFLKEKVKEILSPCGGWSGVVKAVEGFKKRCPDKWSAFRRYCWVKNSPARSLTVTELADELFMDRSTLPRLSRRVCEMVAHEAVAGEPY</sequence>
<reference evidence="1 2" key="1">
    <citation type="journal article" date="2010" name="Stand. Genomic Sci.">
        <title>Permanent draft genome sequence of Dethiosulfovibrio peptidovorans type strain (SEBR 4207).</title>
        <authorList>
            <person name="Labutti K."/>
            <person name="Mayilraj S."/>
            <person name="Clum A."/>
            <person name="Lucas S."/>
            <person name="Glavina Del Rio T."/>
            <person name="Nolan M."/>
            <person name="Tice H."/>
            <person name="Cheng J.F."/>
            <person name="Pitluck S."/>
            <person name="Liolios K."/>
            <person name="Ivanova N."/>
            <person name="Mavromatis K."/>
            <person name="Mikhailova N."/>
            <person name="Pati A."/>
            <person name="Goodwin L."/>
            <person name="Chen A."/>
            <person name="Palaniappan K."/>
            <person name="Land M."/>
            <person name="Hauser L."/>
            <person name="Chang Y.J."/>
            <person name="Jeffries C.D."/>
            <person name="Rohde M."/>
            <person name="Spring S."/>
            <person name="Goker M."/>
            <person name="Woyke T."/>
            <person name="Bristow J."/>
            <person name="Eisen J.A."/>
            <person name="Markowitz V."/>
            <person name="Hugenholtz P."/>
            <person name="Kyrpides N.C."/>
            <person name="Klenk H.P."/>
            <person name="Lapidus A."/>
        </authorList>
    </citation>
    <scope>NUCLEOTIDE SEQUENCE [LARGE SCALE GENOMIC DNA]</scope>
    <source>
        <strain evidence="1 2">DSM 11002</strain>
    </source>
</reference>
<dbReference type="Proteomes" id="UP000006427">
    <property type="component" value="Unassembled WGS sequence"/>
</dbReference>
<dbReference type="PaxDb" id="469381-Dpep_0392"/>
<protein>
    <submittedName>
        <fullName evidence="1">Uncharacterized protein</fullName>
    </submittedName>
</protein>
<dbReference type="EMBL" id="ABTR02000001">
    <property type="protein sequence ID" value="EFC90424.1"/>
    <property type="molecule type" value="Genomic_DNA"/>
</dbReference>
<proteinExistence type="predicted"/>
<gene>
    <name evidence="1" type="ORF">Dpep_0392</name>
</gene>